<evidence type="ECO:0000256" key="2">
    <source>
        <dbReference type="ARBA" id="ARBA00022963"/>
    </source>
</evidence>
<sequence>MSAAGVNCAPAPRRGIVLGGGGVLGGTWAIGALCALEQTHGFAAKDVDVIVGTSAGSVLGALLGCGVSSEELRQHNNEEVVTAGPLVGYRWDPVQATGGSRPGLPRIPAPGSLKLIGASLRHLGHLPPTAVLSAFLPEGRKSLQELGHLVSAVTPEAGWAPRSGVWVVAMDYETGKRVVFGRSGAPTSRLPDAVMASCAIPGWFTPVIIGGRSYVDGGAVSATSVDVLAYADLDEVYVIAPMVSFKSDHPNTVAARLERRWREQVTRTCLAEANMVRGLGAKVTIVGPGAKDLEAIGANLMDASRRAQVLETSMRTSTSAWREAALLAEAG</sequence>
<dbReference type="GO" id="GO:0016787">
    <property type="term" value="F:hydrolase activity"/>
    <property type="evidence" value="ECO:0007669"/>
    <property type="project" value="UniProtKB-KW"/>
</dbReference>
<keyword evidence="2" id="KW-0442">Lipid degradation</keyword>
<dbReference type="EMBL" id="CAFABK010000063">
    <property type="protein sequence ID" value="CAB4833478.1"/>
    <property type="molecule type" value="Genomic_DNA"/>
</dbReference>
<dbReference type="InterPro" id="IPR016035">
    <property type="entry name" value="Acyl_Trfase/lysoPLipase"/>
</dbReference>
<dbReference type="Pfam" id="PF01734">
    <property type="entry name" value="Patatin"/>
    <property type="match status" value="1"/>
</dbReference>
<dbReference type="InterPro" id="IPR050301">
    <property type="entry name" value="NTE"/>
</dbReference>
<feature type="domain" description="PNPLA" evidence="4">
    <location>
        <begin position="17"/>
        <end position="229"/>
    </location>
</feature>
<dbReference type="PANTHER" id="PTHR14226:SF57">
    <property type="entry name" value="BLR7027 PROTEIN"/>
    <property type="match status" value="1"/>
</dbReference>
<keyword evidence="3" id="KW-0443">Lipid metabolism</keyword>
<dbReference type="PANTHER" id="PTHR14226">
    <property type="entry name" value="NEUROPATHY TARGET ESTERASE/SWISS CHEESE D.MELANOGASTER"/>
    <property type="match status" value="1"/>
</dbReference>
<evidence type="ECO:0000313" key="5">
    <source>
        <dbReference type="EMBL" id="CAB4833478.1"/>
    </source>
</evidence>
<evidence type="ECO:0000256" key="3">
    <source>
        <dbReference type="ARBA" id="ARBA00023098"/>
    </source>
</evidence>
<keyword evidence="1" id="KW-0378">Hydrolase</keyword>
<accession>A0A6J7AM21</accession>
<dbReference type="GO" id="GO:0016042">
    <property type="term" value="P:lipid catabolic process"/>
    <property type="evidence" value="ECO:0007669"/>
    <property type="project" value="UniProtKB-KW"/>
</dbReference>
<reference evidence="5" key="1">
    <citation type="submission" date="2020-05" db="EMBL/GenBank/DDBJ databases">
        <authorList>
            <person name="Chiriac C."/>
            <person name="Salcher M."/>
            <person name="Ghai R."/>
            <person name="Kavagutti S V."/>
        </authorList>
    </citation>
    <scope>NUCLEOTIDE SEQUENCE</scope>
</reference>
<dbReference type="Gene3D" id="3.40.1090.10">
    <property type="entry name" value="Cytosolic phospholipase A2 catalytic domain"/>
    <property type="match status" value="2"/>
</dbReference>
<protein>
    <submittedName>
        <fullName evidence="5">Unannotated protein</fullName>
    </submittedName>
</protein>
<dbReference type="PROSITE" id="PS51635">
    <property type="entry name" value="PNPLA"/>
    <property type="match status" value="1"/>
</dbReference>
<dbReference type="InterPro" id="IPR002641">
    <property type="entry name" value="PNPLA_dom"/>
</dbReference>
<evidence type="ECO:0000259" key="4">
    <source>
        <dbReference type="PROSITE" id="PS51635"/>
    </source>
</evidence>
<dbReference type="AlphaFoldDB" id="A0A6J7AM21"/>
<dbReference type="SUPFAM" id="SSF52151">
    <property type="entry name" value="FabD/lysophospholipase-like"/>
    <property type="match status" value="1"/>
</dbReference>
<organism evidence="5">
    <name type="scientific">freshwater metagenome</name>
    <dbReference type="NCBI Taxonomy" id="449393"/>
    <lineage>
        <taxon>unclassified sequences</taxon>
        <taxon>metagenomes</taxon>
        <taxon>ecological metagenomes</taxon>
    </lineage>
</organism>
<proteinExistence type="predicted"/>
<evidence type="ECO:0000256" key="1">
    <source>
        <dbReference type="ARBA" id="ARBA00022801"/>
    </source>
</evidence>
<gene>
    <name evidence="5" type="ORF">UFOPK3204_01256</name>
</gene>
<name>A0A6J7AM21_9ZZZZ</name>